<dbReference type="InterPro" id="IPR006342">
    <property type="entry name" value="FkbM_mtfrase"/>
</dbReference>
<feature type="transmembrane region" description="Helical" evidence="1">
    <location>
        <begin position="33"/>
        <end position="55"/>
    </location>
</feature>
<dbReference type="Proteomes" id="UP001195483">
    <property type="component" value="Unassembled WGS sequence"/>
</dbReference>
<name>A0AAE0TB91_9BIVA</name>
<organism evidence="3 4">
    <name type="scientific">Potamilus streckersoni</name>
    <dbReference type="NCBI Taxonomy" id="2493646"/>
    <lineage>
        <taxon>Eukaryota</taxon>
        <taxon>Metazoa</taxon>
        <taxon>Spiralia</taxon>
        <taxon>Lophotrochozoa</taxon>
        <taxon>Mollusca</taxon>
        <taxon>Bivalvia</taxon>
        <taxon>Autobranchia</taxon>
        <taxon>Heteroconchia</taxon>
        <taxon>Palaeoheterodonta</taxon>
        <taxon>Unionida</taxon>
        <taxon>Unionoidea</taxon>
        <taxon>Unionidae</taxon>
        <taxon>Ambleminae</taxon>
        <taxon>Lampsilini</taxon>
        <taxon>Potamilus</taxon>
    </lineage>
</organism>
<gene>
    <name evidence="3" type="ORF">CHS0354_031732</name>
</gene>
<evidence type="ECO:0000313" key="3">
    <source>
        <dbReference type="EMBL" id="KAK3607235.1"/>
    </source>
</evidence>
<keyword evidence="1" id="KW-0812">Transmembrane</keyword>
<dbReference type="InterPro" id="IPR053202">
    <property type="entry name" value="EGF_Rcpt_Signaling_Reg"/>
</dbReference>
<dbReference type="GO" id="GO:0006888">
    <property type="term" value="P:endoplasmic reticulum to Golgi vesicle-mediated transport"/>
    <property type="evidence" value="ECO:0007669"/>
    <property type="project" value="TreeGrafter"/>
</dbReference>
<feature type="domain" description="Methyltransferase FkbM" evidence="2">
    <location>
        <begin position="173"/>
        <end position="337"/>
    </location>
</feature>
<dbReference type="GO" id="GO:0031902">
    <property type="term" value="C:late endosome membrane"/>
    <property type="evidence" value="ECO:0007669"/>
    <property type="project" value="TreeGrafter"/>
</dbReference>
<proteinExistence type="predicted"/>
<dbReference type="EMBL" id="JAEAOA010001893">
    <property type="protein sequence ID" value="KAK3607235.1"/>
    <property type="molecule type" value="Genomic_DNA"/>
</dbReference>
<dbReference type="Pfam" id="PF05050">
    <property type="entry name" value="Methyltransf_21"/>
    <property type="match status" value="1"/>
</dbReference>
<reference evidence="3" key="3">
    <citation type="submission" date="2023-05" db="EMBL/GenBank/DDBJ databases">
        <authorList>
            <person name="Smith C.H."/>
        </authorList>
    </citation>
    <scope>NUCLEOTIDE SEQUENCE</scope>
    <source>
        <strain evidence="3">CHS0354</strain>
        <tissue evidence="3">Mantle</tissue>
    </source>
</reference>
<dbReference type="PANTHER" id="PTHR34009">
    <property type="entry name" value="PROTEIN STAR"/>
    <property type="match status" value="1"/>
</dbReference>
<dbReference type="AlphaFoldDB" id="A0AAE0TB91"/>
<dbReference type="Gene3D" id="3.40.50.150">
    <property type="entry name" value="Vaccinia Virus protein VP39"/>
    <property type="match status" value="1"/>
</dbReference>
<evidence type="ECO:0000313" key="4">
    <source>
        <dbReference type="Proteomes" id="UP001195483"/>
    </source>
</evidence>
<comment type="caution">
    <text evidence="3">The sequence shown here is derived from an EMBL/GenBank/DDBJ whole genome shotgun (WGS) entry which is preliminary data.</text>
</comment>
<accession>A0AAE0TB91</accession>
<dbReference type="GO" id="GO:0005794">
    <property type="term" value="C:Golgi apparatus"/>
    <property type="evidence" value="ECO:0007669"/>
    <property type="project" value="TreeGrafter"/>
</dbReference>
<reference evidence="3" key="1">
    <citation type="journal article" date="2021" name="Genome Biol. Evol.">
        <title>A High-Quality Reference Genome for a Parasitic Bivalve with Doubly Uniparental Inheritance (Bivalvia: Unionida).</title>
        <authorList>
            <person name="Smith C.H."/>
        </authorList>
    </citation>
    <scope>NUCLEOTIDE SEQUENCE</scope>
    <source>
        <strain evidence="3">CHS0354</strain>
    </source>
</reference>
<dbReference type="GO" id="GO:0016197">
    <property type="term" value="P:endosomal transport"/>
    <property type="evidence" value="ECO:0007669"/>
    <property type="project" value="TreeGrafter"/>
</dbReference>
<reference evidence="3" key="2">
    <citation type="journal article" date="2021" name="Genome Biol. Evol.">
        <title>Developing a high-quality reference genome for a parasitic bivalve with doubly uniparental inheritance (Bivalvia: Unionida).</title>
        <authorList>
            <person name="Smith C.H."/>
        </authorList>
    </citation>
    <scope>NUCLEOTIDE SEQUENCE</scope>
    <source>
        <strain evidence="3">CHS0354</strain>
        <tissue evidence="3">Mantle</tissue>
    </source>
</reference>
<dbReference type="GO" id="GO:0005886">
    <property type="term" value="C:plasma membrane"/>
    <property type="evidence" value="ECO:0007669"/>
    <property type="project" value="TreeGrafter"/>
</dbReference>
<dbReference type="SUPFAM" id="SSF53335">
    <property type="entry name" value="S-adenosyl-L-methionine-dependent methyltransferases"/>
    <property type="match status" value="1"/>
</dbReference>
<dbReference type="InterPro" id="IPR029063">
    <property type="entry name" value="SAM-dependent_MTases_sf"/>
</dbReference>
<evidence type="ECO:0000259" key="2">
    <source>
        <dbReference type="Pfam" id="PF05050"/>
    </source>
</evidence>
<sequence length="390" mass="45058">MRNDQPTRDSATSMTSNNNDTPRWFFWRPSRTFNVLQGVLIFLLCILLIYAYAFYRIPYSVRNVGREIFVSHIPNFAREFWVHQEPLLDYIPDSKWTEYKRLNMTEKLNLLVREKASMKDPRLIDLIRKHILPPSDKPYALKDPDATDYSCGQSSYINSLIMNSKEKGFFVEAGAWLGEYASTSLFFEKSRGWNGILIEPDPTNFETLRKLNRKAFHLNACLSTHSFPVLLKLNSASDMSRTIENKEDEKWVIDHHFDIRPYYEVPCFPLYSIMLAINQTSIDYFGLDVEGNELPILQTIPFDVLDITSMTTECLEMNTQGRTNAAAVRTFLENKGYMCHGTIGANSGHGCFAEDFIFLKKGLVSEQYKCTHVLDPFISFIANRTVQNHL</sequence>
<dbReference type="GO" id="GO:0005789">
    <property type="term" value="C:endoplasmic reticulum membrane"/>
    <property type="evidence" value="ECO:0007669"/>
    <property type="project" value="TreeGrafter"/>
</dbReference>
<keyword evidence="1" id="KW-0472">Membrane</keyword>
<evidence type="ECO:0000256" key="1">
    <source>
        <dbReference type="SAM" id="Phobius"/>
    </source>
</evidence>
<protein>
    <recommendedName>
        <fullName evidence="2">Methyltransferase FkbM domain-containing protein</fullName>
    </recommendedName>
</protein>
<dbReference type="PANTHER" id="PTHR34009:SF2">
    <property type="entry name" value="PROTEIN STAR"/>
    <property type="match status" value="1"/>
</dbReference>
<keyword evidence="1" id="KW-1133">Transmembrane helix</keyword>
<keyword evidence="4" id="KW-1185">Reference proteome</keyword>